<dbReference type="InterPro" id="IPR036291">
    <property type="entry name" value="NAD(P)-bd_dom_sf"/>
</dbReference>
<dbReference type="GO" id="GO:0016491">
    <property type="term" value="F:oxidoreductase activity"/>
    <property type="evidence" value="ECO:0007669"/>
    <property type="project" value="InterPro"/>
</dbReference>
<accession>A0A7X3FSQ5</accession>
<organism evidence="4 5">
    <name type="scientific">Devosia marina</name>
    <dbReference type="NCBI Taxonomy" id="2683198"/>
    <lineage>
        <taxon>Bacteria</taxon>
        <taxon>Pseudomonadati</taxon>
        <taxon>Pseudomonadota</taxon>
        <taxon>Alphaproteobacteria</taxon>
        <taxon>Hyphomicrobiales</taxon>
        <taxon>Devosiaceae</taxon>
        <taxon>Devosia</taxon>
    </lineage>
</organism>
<keyword evidence="5" id="KW-1185">Reference proteome</keyword>
<dbReference type="PANTHER" id="PTHR43103">
    <property type="entry name" value="NUCLEOSIDE-DIPHOSPHATE-SUGAR EPIMERASE"/>
    <property type="match status" value="1"/>
</dbReference>
<evidence type="ECO:0000256" key="1">
    <source>
        <dbReference type="ARBA" id="ARBA00022857"/>
    </source>
</evidence>
<keyword evidence="2" id="KW-0119">Carbohydrate metabolism</keyword>
<dbReference type="InterPro" id="IPR001509">
    <property type="entry name" value="Epimerase_deHydtase"/>
</dbReference>
<proteinExistence type="predicted"/>
<dbReference type="CDD" id="cd05238">
    <property type="entry name" value="Gne_like_SDR_e"/>
    <property type="match status" value="1"/>
</dbReference>
<dbReference type="RefSeq" id="WP_157290755.1">
    <property type="nucleotide sequence ID" value="NZ_WQRF01000003.1"/>
</dbReference>
<evidence type="ECO:0000256" key="2">
    <source>
        <dbReference type="ARBA" id="ARBA00023277"/>
    </source>
</evidence>
<dbReference type="SUPFAM" id="SSF51735">
    <property type="entry name" value="NAD(P)-binding Rossmann-fold domains"/>
    <property type="match status" value="1"/>
</dbReference>
<dbReference type="PANTHER" id="PTHR43103:SF3">
    <property type="entry name" value="ADP-L-GLYCERO-D-MANNO-HEPTOSE-6-EPIMERASE"/>
    <property type="match status" value="1"/>
</dbReference>
<dbReference type="AlphaFoldDB" id="A0A7X3FSQ5"/>
<sequence length="329" mass="34880">MHVLIIGAAGMVGRKLTSALLEAGGIGGAPIEKLTLADVVAPNSPDTTIPCDTLAADLSAPGTAGRLVADRPDLIFHLAAIVSGEAEADFDKGYAINLDGTRFLLEAIRQEGTKEPYCPRLVFTSSIAVFGEPLPAAIPDDMAHTPLTSYGTQKAICELLLADYSRRGFVNGIGIRLPTIVVRPGKPNKAASGFFSGIIREPLNGMEAVLPVDESVRHWFASPRAAIGFLRHAATLDTTPLGQRRTLTMPGLSATIAEEIAALERFGGTAATGLIRREPDETIARIVAGWPQNFDARRALELGFAAETSFDDIVRAHIEDEMGGMTARA</sequence>
<dbReference type="Gene3D" id="3.40.50.720">
    <property type="entry name" value="NAD(P)-binding Rossmann-like Domain"/>
    <property type="match status" value="1"/>
</dbReference>
<gene>
    <name evidence="4" type="ORF">GO014_12920</name>
</gene>
<dbReference type="Proteomes" id="UP000438106">
    <property type="component" value="Unassembled WGS sequence"/>
</dbReference>
<evidence type="ECO:0000259" key="3">
    <source>
        <dbReference type="Pfam" id="PF01370"/>
    </source>
</evidence>
<protein>
    <submittedName>
        <fullName evidence="4">NAD-dependent epimerase/dehydratase family protein</fullName>
    </submittedName>
</protein>
<dbReference type="Gene3D" id="3.90.25.10">
    <property type="entry name" value="UDP-galactose 4-epimerase, domain 1"/>
    <property type="match status" value="1"/>
</dbReference>
<reference evidence="4 5" key="1">
    <citation type="submission" date="2019-12" db="EMBL/GenBank/DDBJ databases">
        <title>Devosia maris sp. nov., isolated from the deep seawater.</title>
        <authorList>
            <person name="Liu Y."/>
        </authorList>
    </citation>
    <scope>NUCLEOTIDE SEQUENCE [LARGE SCALE GENOMIC DNA]</scope>
    <source>
        <strain evidence="4 5">L53-10-65</strain>
    </source>
</reference>
<dbReference type="Pfam" id="PF01370">
    <property type="entry name" value="Epimerase"/>
    <property type="match status" value="1"/>
</dbReference>
<name>A0A7X3FSQ5_9HYPH</name>
<dbReference type="NCBIfam" id="NF043036">
    <property type="entry name" value="ErythonDh"/>
    <property type="match status" value="1"/>
</dbReference>
<keyword evidence="1" id="KW-0521">NADP</keyword>
<dbReference type="InterPro" id="IPR050005">
    <property type="entry name" value="DenD"/>
</dbReference>
<evidence type="ECO:0000313" key="5">
    <source>
        <dbReference type="Proteomes" id="UP000438106"/>
    </source>
</evidence>
<dbReference type="EMBL" id="WQRF01000003">
    <property type="protein sequence ID" value="MVS99925.1"/>
    <property type="molecule type" value="Genomic_DNA"/>
</dbReference>
<feature type="domain" description="NAD-dependent epimerase/dehydratase" evidence="3">
    <location>
        <begin position="3"/>
        <end position="210"/>
    </location>
</feature>
<evidence type="ECO:0000313" key="4">
    <source>
        <dbReference type="EMBL" id="MVS99925.1"/>
    </source>
</evidence>
<comment type="caution">
    <text evidence="4">The sequence shown here is derived from an EMBL/GenBank/DDBJ whole genome shotgun (WGS) entry which is preliminary data.</text>
</comment>